<dbReference type="EMBL" id="KV784392">
    <property type="protein sequence ID" value="OEU07077.1"/>
    <property type="molecule type" value="Genomic_DNA"/>
</dbReference>
<feature type="compositionally biased region" description="Low complexity" evidence="1">
    <location>
        <begin position="95"/>
        <end position="113"/>
    </location>
</feature>
<reference evidence="3 4" key="1">
    <citation type="submission" date="2016-09" db="EMBL/GenBank/DDBJ databases">
        <title>Extensive genetic diversity and differential bi-allelic expression allows diatom success in the polar Southern Ocean.</title>
        <authorList>
            <consortium name="DOE Joint Genome Institute"/>
            <person name="Mock T."/>
            <person name="Otillar R.P."/>
            <person name="Strauss J."/>
            <person name="Dupont C."/>
            <person name="Frickenhaus S."/>
            <person name="Maumus F."/>
            <person name="Mcmullan M."/>
            <person name="Sanges R."/>
            <person name="Schmutz J."/>
            <person name="Toseland A."/>
            <person name="Valas R."/>
            <person name="Veluchamy A."/>
            <person name="Ward B.J."/>
            <person name="Allen A."/>
            <person name="Barry K."/>
            <person name="Falciatore A."/>
            <person name="Ferrante M."/>
            <person name="Fortunato A.E."/>
            <person name="Gloeckner G."/>
            <person name="Gruber A."/>
            <person name="Hipkin R."/>
            <person name="Janech M."/>
            <person name="Kroth P."/>
            <person name="Leese F."/>
            <person name="Lindquist E."/>
            <person name="Lyon B.R."/>
            <person name="Martin J."/>
            <person name="Mayer C."/>
            <person name="Parker M."/>
            <person name="Quesneville H."/>
            <person name="Raymond J."/>
            <person name="Uhlig C."/>
            <person name="Valentin K.U."/>
            <person name="Worden A.Z."/>
            <person name="Armbrust E.V."/>
            <person name="Bowler C."/>
            <person name="Green B."/>
            <person name="Moulton V."/>
            <person name="Van Oosterhout C."/>
            <person name="Grigoriev I."/>
        </authorList>
    </citation>
    <scope>NUCLEOTIDE SEQUENCE [LARGE SCALE GENOMIC DNA]</scope>
    <source>
        <strain evidence="3 4">CCMP1102</strain>
    </source>
</reference>
<evidence type="ECO:0000256" key="2">
    <source>
        <dbReference type="SAM" id="Phobius"/>
    </source>
</evidence>
<accession>A0A1E7EML6</accession>
<dbReference type="InParanoid" id="A0A1E7EML6"/>
<feature type="transmembrane region" description="Helical" evidence="2">
    <location>
        <begin position="517"/>
        <end position="536"/>
    </location>
</feature>
<feature type="region of interest" description="Disordered" evidence="1">
    <location>
        <begin position="349"/>
        <end position="388"/>
    </location>
</feature>
<dbReference type="OrthoDB" id="55047at2759"/>
<keyword evidence="2" id="KW-1133">Transmembrane helix</keyword>
<keyword evidence="4" id="KW-1185">Reference proteome</keyword>
<organism evidence="3 4">
    <name type="scientific">Fragilariopsis cylindrus CCMP1102</name>
    <dbReference type="NCBI Taxonomy" id="635003"/>
    <lineage>
        <taxon>Eukaryota</taxon>
        <taxon>Sar</taxon>
        <taxon>Stramenopiles</taxon>
        <taxon>Ochrophyta</taxon>
        <taxon>Bacillariophyta</taxon>
        <taxon>Bacillariophyceae</taxon>
        <taxon>Bacillariophycidae</taxon>
        <taxon>Bacillariales</taxon>
        <taxon>Bacillariaceae</taxon>
        <taxon>Fragilariopsis</taxon>
    </lineage>
</organism>
<feature type="compositionally biased region" description="Polar residues" evidence="1">
    <location>
        <begin position="487"/>
        <end position="499"/>
    </location>
</feature>
<evidence type="ECO:0000313" key="4">
    <source>
        <dbReference type="Proteomes" id="UP000095751"/>
    </source>
</evidence>
<evidence type="ECO:0000256" key="1">
    <source>
        <dbReference type="SAM" id="MobiDB-lite"/>
    </source>
</evidence>
<proteinExistence type="predicted"/>
<feature type="compositionally biased region" description="Basic and acidic residues" evidence="1">
    <location>
        <begin position="349"/>
        <end position="367"/>
    </location>
</feature>
<protein>
    <submittedName>
        <fullName evidence="3">Uncharacterized protein</fullName>
    </submittedName>
</protein>
<sequence length="606" mass="67885">MTVTTTIKSRRRRIQRHSSNNKPRPFVRSFSVISFLTIFLIISFVTFVRIENNIVFATDVDADADVDADVDACEKATISLMESNESLMESKKTYSDSMESSMTNEETSSTSSGGSDWSFGFLDNDVETYRTACLNNNNDNTIWTEIQSSTGEGEGGEEYFICDLPQMKVSGKSVELYGIGECFANTTECRAITPMTLAERLWKKVGLDCHTTNNGNGNSKWDELGLSESDEKCMDDTKTMNDEYPDVEKAIKEFGKTMNVDMDDVKDMKLGFEDEDVNKLKSVCSYVDGYFTLVKEDEFDCDMMSLKADLKVLNIANCIADTEECKNMNPLLLLEKVFKSMGVKCTEKKAQGEGDKNHESQDDKQDDNSNTTKSDQEDGPDDDDYDDKDFVEALGLTESEVTCMNNSSGFIDSSDMRWDLSSIKSEDVTCVIDGRERCLNVYNFGNCLSTNDDCRKMDPMVLVEGFFLEVLKFTCRAKCDKHKDSGHSPSSSQHNTPGVSSSSKDSTSGDDDGSTSYIAATVVLCVVIALGFFGYYRIRRSSGRERVPRRAYEMTDISDLQSELVMVLYKEAKWKSLKAMLLILVLIIPIELDLRYSTDINGTNPQ</sequence>
<dbReference type="Proteomes" id="UP000095751">
    <property type="component" value="Unassembled WGS sequence"/>
</dbReference>
<name>A0A1E7EML6_9STRA</name>
<keyword evidence="2" id="KW-0472">Membrane</keyword>
<feature type="region of interest" description="Disordered" evidence="1">
    <location>
        <begin position="1"/>
        <end position="20"/>
    </location>
</feature>
<feature type="region of interest" description="Disordered" evidence="1">
    <location>
        <begin position="89"/>
        <end position="113"/>
    </location>
</feature>
<keyword evidence="2" id="KW-0812">Transmembrane</keyword>
<feature type="compositionally biased region" description="Acidic residues" evidence="1">
    <location>
        <begin position="377"/>
        <end position="388"/>
    </location>
</feature>
<dbReference type="KEGG" id="fcy:FRACYDRAFT_252250"/>
<gene>
    <name evidence="3" type="ORF">FRACYDRAFT_252250</name>
</gene>
<evidence type="ECO:0000313" key="3">
    <source>
        <dbReference type="EMBL" id="OEU07077.1"/>
    </source>
</evidence>
<dbReference type="AlphaFoldDB" id="A0A1E7EML6"/>
<feature type="transmembrane region" description="Helical" evidence="2">
    <location>
        <begin position="26"/>
        <end position="48"/>
    </location>
</feature>
<feature type="region of interest" description="Disordered" evidence="1">
    <location>
        <begin position="482"/>
        <end position="510"/>
    </location>
</feature>